<dbReference type="SUPFAM" id="SSF56752">
    <property type="entry name" value="D-aminoacid aminotransferase-like PLP-dependent enzymes"/>
    <property type="match status" value="1"/>
</dbReference>
<evidence type="ECO:0000256" key="6">
    <source>
        <dbReference type="ARBA" id="ARBA00009320"/>
    </source>
</evidence>
<keyword evidence="14" id="KW-0032">Aminotransferase</keyword>
<keyword evidence="14" id="KW-0808">Transferase</keyword>
<evidence type="ECO:0000256" key="8">
    <source>
        <dbReference type="ARBA" id="ARBA00014472"/>
    </source>
</evidence>
<comment type="function">
    <text evidence="2">Acts on leucine, isoleucine and valine.</text>
</comment>
<comment type="cofactor">
    <cofactor evidence="1">
        <name>pyridoxal 5'-phosphate</name>
        <dbReference type="ChEBI" id="CHEBI:597326"/>
    </cofactor>
</comment>
<evidence type="ECO:0000313" key="14">
    <source>
        <dbReference type="EMBL" id="RVT43941.1"/>
    </source>
</evidence>
<evidence type="ECO:0000256" key="1">
    <source>
        <dbReference type="ARBA" id="ARBA00001933"/>
    </source>
</evidence>
<comment type="pathway">
    <text evidence="3">Amino-acid biosynthesis; L-isoleucine biosynthesis; L-isoleucine from 2-oxobutanoate: step 4/4.</text>
</comment>
<evidence type="ECO:0000256" key="4">
    <source>
        <dbReference type="ARBA" id="ARBA00004931"/>
    </source>
</evidence>
<evidence type="ECO:0000256" key="11">
    <source>
        <dbReference type="ARBA" id="ARBA00048212"/>
    </source>
</evidence>
<comment type="caution">
    <text evidence="14">The sequence shown here is derived from an EMBL/GenBank/DDBJ whole genome shotgun (WGS) entry which is preliminary data.</text>
</comment>
<dbReference type="GO" id="GO:0008652">
    <property type="term" value="P:amino acid biosynthetic process"/>
    <property type="evidence" value="ECO:0007669"/>
    <property type="project" value="UniProtKB-ARBA"/>
</dbReference>
<dbReference type="EMBL" id="RZUL01000001">
    <property type="protein sequence ID" value="RVT43941.1"/>
    <property type="molecule type" value="Genomic_DNA"/>
</dbReference>
<sequence length="286" mass="30176">MTSLAYVNGMVLPLAEAQVSVLDRGFLFADGIYEVAAVLEGRLVDSAAHLARLERSCNEIGLSLPLPLDAIEAVQRDLVARNALAEGLVYLQVTRGADTGRDFLSSPGLGPTLVLFTTAKRIVASPAARLGISIATVPDLRWARRDIKSVALLAQVLAKRESQAAGCDDAWMVDSEGYVTEGASATAFILTKDNVLVTRPNSQAVLPGCTGAAVAALAVETGATIERRAFTVAELLAAREAFHTSASTFVMPVVRVDGQIIGDGTPGPVATRLRELYVDFARKTAV</sequence>
<dbReference type="GO" id="GO:0052655">
    <property type="term" value="F:L-valine-2-oxoglutarate transaminase activity"/>
    <property type="evidence" value="ECO:0007669"/>
    <property type="project" value="RHEA"/>
</dbReference>
<comment type="pathway">
    <text evidence="4">Amino-acid biosynthesis; L-valine biosynthesis; L-valine from pyruvate: step 4/4.</text>
</comment>
<keyword evidence="10" id="KW-0028">Amino-acid biosynthesis</keyword>
<comment type="similarity">
    <text evidence="6">Belongs to the class-IV pyridoxal-phosphate-dependent aminotransferase family.</text>
</comment>
<dbReference type="Pfam" id="PF01063">
    <property type="entry name" value="Aminotran_4"/>
    <property type="match status" value="1"/>
</dbReference>
<dbReference type="GO" id="GO:0005829">
    <property type="term" value="C:cytosol"/>
    <property type="evidence" value="ECO:0007669"/>
    <property type="project" value="TreeGrafter"/>
</dbReference>
<dbReference type="GO" id="GO:0009082">
    <property type="term" value="P:branched-chain amino acid biosynthetic process"/>
    <property type="evidence" value="ECO:0007669"/>
    <property type="project" value="UniProtKB-KW"/>
</dbReference>
<dbReference type="GO" id="GO:0052656">
    <property type="term" value="F:L-isoleucine-2-oxoglutarate transaminase activity"/>
    <property type="evidence" value="ECO:0007669"/>
    <property type="project" value="RHEA"/>
</dbReference>
<evidence type="ECO:0000256" key="10">
    <source>
        <dbReference type="ARBA" id="ARBA00023304"/>
    </source>
</evidence>
<keyword evidence="9" id="KW-0663">Pyridoxal phosphate</keyword>
<evidence type="ECO:0000313" key="15">
    <source>
        <dbReference type="Proteomes" id="UP000282977"/>
    </source>
</evidence>
<dbReference type="InterPro" id="IPR043132">
    <property type="entry name" value="BCAT-like_C"/>
</dbReference>
<name>A0A437JDH6_9SPHN</name>
<evidence type="ECO:0000256" key="2">
    <source>
        <dbReference type="ARBA" id="ARBA00003109"/>
    </source>
</evidence>
<dbReference type="GO" id="GO:0052654">
    <property type="term" value="F:L-leucine-2-oxoglutarate transaminase activity"/>
    <property type="evidence" value="ECO:0007669"/>
    <property type="project" value="RHEA"/>
</dbReference>
<dbReference type="AlphaFoldDB" id="A0A437JDH6"/>
<dbReference type="PANTHER" id="PTHR42743:SF11">
    <property type="entry name" value="AMINODEOXYCHORISMATE LYASE"/>
    <property type="match status" value="1"/>
</dbReference>
<dbReference type="PANTHER" id="PTHR42743">
    <property type="entry name" value="AMINO-ACID AMINOTRANSFERASE"/>
    <property type="match status" value="1"/>
</dbReference>
<dbReference type="Gene3D" id="3.30.470.10">
    <property type="match status" value="1"/>
</dbReference>
<reference evidence="14 15" key="1">
    <citation type="submission" date="2019-01" db="EMBL/GenBank/DDBJ databases">
        <authorList>
            <person name="Chen W.-M."/>
        </authorList>
    </citation>
    <scope>NUCLEOTIDE SEQUENCE [LARGE SCALE GENOMIC DNA]</scope>
    <source>
        <strain evidence="14 15">TLA-22</strain>
    </source>
</reference>
<dbReference type="OrthoDB" id="9805628at2"/>
<comment type="catalytic activity">
    <reaction evidence="11">
        <text>L-valine + 2-oxoglutarate = 3-methyl-2-oxobutanoate + L-glutamate</text>
        <dbReference type="Rhea" id="RHEA:24813"/>
        <dbReference type="ChEBI" id="CHEBI:11851"/>
        <dbReference type="ChEBI" id="CHEBI:16810"/>
        <dbReference type="ChEBI" id="CHEBI:29985"/>
        <dbReference type="ChEBI" id="CHEBI:57762"/>
        <dbReference type="EC" id="2.6.1.42"/>
    </reaction>
</comment>
<dbReference type="InterPro" id="IPR036038">
    <property type="entry name" value="Aminotransferase-like"/>
</dbReference>
<evidence type="ECO:0000256" key="3">
    <source>
        <dbReference type="ARBA" id="ARBA00004824"/>
    </source>
</evidence>
<evidence type="ECO:0000256" key="5">
    <source>
        <dbReference type="ARBA" id="ARBA00005072"/>
    </source>
</evidence>
<evidence type="ECO:0000256" key="12">
    <source>
        <dbReference type="ARBA" id="ARBA00048798"/>
    </source>
</evidence>
<evidence type="ECO:0000256" key="9">
    <source>
        <dbReference type="ARBA" id="ARBA00022898"/>
    </source>
</evidence>
<dbReference type="Gene3D" id="3.20.10.10">
    <property type="entry name" value="D-amino Acid Aminotransferase, subunit A, domain 2"/>
    <property type="match status" value="1"/>
</dbReference>
<dbReference type="EC" id="2.6.1.42" evidence="7"/>
<dbReference type="Proteomes" id="UP000282977">
    <property type="component" value="Unassembled WGS sequence"/>
</dbReference>
<dbReference type="InterPro" id="IPR043131">
    <property type="entry name" value="BCAT-like_N"/>
</dbReference>
<evidence type="ECO:0000256" key="7">
    <source>
        <dbReference type="ARBA" id="ARBA00013053"/>
    </source>
</evidence>
<dbReference type="RefSeq" id="WP_127689476.1">
    <property type="nucleotide sequence ID" value="NZ_RZUL01000001.1"/>
</dbReference>
<accession>A0A437JDH6</accession>
<organism evidence="14 15">
    <name type="scientific">Sphingobium algorifonticola</name>
    <dbReference type="NCBI Taxonomy" id="2008318"/>
    <lineage>
        <taxon>Bacteria</taxon>
        <taxon>Pseudomonadati</taxon>
        <taxon>Pseudomonadota</taxon>
        <taxon>Alphaproteobacteria</taxon>
        <taxon>Sphingomonadales</taxon>
        <taxon>Sphingomonadaceae</taxon>
        <taxon>Sphingobium</taxon>
    </lineage>
</organism>
<comment type="catalytic activity">
    <reaction evidence="12">
        <text>L-isoleucine + 2-oxoglutarate = (S)-3-methyl-2-oxopentanoate + L-glutamate</text>
        <dbReference type="Rhea" id="RHEA:24801"/>
        <dbReference type="ChEBI" id="CHEBI:16810"/>
        <dbReference type="ChEBI" id="CHEBI:29985"/>
        <dbReference type="ChEBI" id="CHEBI:35146"/>
        <dbReference type="ChEBI" id="CHEBI:58045"/>
        <dbReference type="EC" id="2.6.1.42"/>
    </reaction>
</comment>
<comment type="pathway">
    <text evidence="5">Amino-acid biosynthesis; L-leucine biosynthesis; L-leucine from 3-methyl-2-oxobutanoate: step 4/4.</text>
</comment>
<gene>
    <name evidence="14" type="ORF">ENE74_05010</name>
</gene>
<evidence type="ECO:0000256" key="13">
    <source>
        <dbReference type="ARBA" id="ARBA00049229"/>
    </source>
</evidence>
<dbReference type="InterPro" id="IPR001544">
    <property type="entry name" value="Aminotrans_IV"/>
</dbReference>
<dbReference type="FunFam" id="3.20.10.10:FF:000002">
    <property type="entry name" value="D-alanine aminotransferase"/>
    <property type="match status" value="1"/>
</dbReference>
<proteinExistence type="inferred from homology"/>
<dbReference type="NCBIfam" id="NF005209">
    <property type="entry name" value="PRK06680.1"/>
    <property type="match status" value="1"/>
</dbReference>
<keyword evidence="15" id="KW-1185">Reference proteome</keyword>
<dbReference type="CDD" id="cd01558">
    <property type="entry name" value="D-AAT_like"/>
    <property type="match status" value="1"/>
</dbReference>
<keyword evidence="10" id="KW-0100">Branched-chain amino acid biosynthesis</keyword>
<protein>
    <recommendedName>
        <fullName evidence="8">Probable branched-chain-amino-acid aminotransferase</fullName>
        <ecNumber evidence="7">2.6.1.42</ecNumber>
    </recommendedName>
</protein>
<comment type="catalytic activity">
    <reaction evidence="13">
        <text>L-leucine + 2-oxoglutarate = 4-methyl-2-oxopentanoate + L-glutamate</text>
        <dbReference type="Rhea" id="RHEA:18321"/>
        <dbReference type="ChEBI" id="CHEBI:16810"/>
        <dbReference type="ChEBI" id="CHEBI:17865"/>
        <dbReference type="ChEBI" id="CHEBI:29985"/>
        <dbReference type="ChEBI" id="CHEBI:57427"/>
        <dbReference type="EC" id="2.6.1.42"/>
    </reaction>
</comment>
<dbReference type="InterPro" id="IPR050571">
    <property type="entry name" value="Class-IV_PLP-Dep_Aminotrnsfr"/>
</dbReference>